<dbReference type="GO" id="GO:0000290">
    <property type="term" value="P:deadenylation-dependent decapping of nuclear-transcribed mRNA"/>
    <property type="evidence" value="ECO:0007669"/>
    <property type="project" value="InterPro"/>
</dbReference>
<organism evidence="5 6">
    <name type="scientific">Ditylenchus dipsaci</name>
    <dbReference type="NCBI Taxonomy" id="166011"/>
    <lineage>
        <taxon>Eukaryota</taxon>
        <taxon>Metazoa</taxon>
        <taxon>Ecdysozoa</taxon>
        <taxon>Nematoda</taxon>
        <taxon>Chromadorea</taxon>
        <taxon>Rhabditida</taxon>
        <taxon>Tylenchina</taxon>
        <taxon>Tylenchomorpha</taxon>
        <taxon>Sphaerularioidea</taxon>
        <taxon>Anguinidae</taxon>
        <taxon>Anguininae</taxon>
        <taxon>Ditylenchus</taxon>
    </lineage>
</organism>
<keyword evidence="4" id="KW-0507">mRNA processing</keyword>
<dbReference type="SUPFAM" id="SSF50729">
    <property type="entry name" value="PH domain-like"/>
    <property type="match status" value="1"/>
</dbReference>
<dbReference type="GO" id="GO:0006397">
    <property type="term" value="P:mRNA processing"/>
    <property type="evidence" value="ECO:0007669"/>
    <property type="project" value="UniProtKB-KW"/>
</dbReference>
<dbReference type="GO" id="GO:0000932">
    <property type="term" value="C:P-body"/>
    <property type="evidence" value="ECO:0007669"/>
    <property type="project" value="TreeGrafter"/>
</dbReference>
<evidence type="ECO:0000256" key="1">
    <source>
        <dbReference type="ARBA" id="ARBA00004496"/>
    </source>
</evidence>
<dbReference type="Pfam" id="PF06058">
    <property type="entry name" value="DCP1"/>
    <property type="match status" value="1"/>
</dbReference>
<keyword evidence="5" id="KW-1185">Reference proteome</keyword>
<reference evidence="6" key="1">
    <citation type="submission" date="2022-11" db="UniProtKB">
        <authorList>
            <consortium name="WormBaseParasite"/>
        </authorList>
    </citation>
    <scope>IDENTIFICATION</scope>
</reference>
<dbReference type="Gene3D" id="2.30.29.30">
    <property type="entry name" value="Pleckstrin-homology domain (PH domain)/Phosphotyrosine-binding domain (PTB)"/>
    <property type="match status" value="1"/>
</dbReference>
<evidence type="ECO:0000313" key="6">
    <source>
        <dbReference type="WBParaSite" id="jg9440"/>
    </source>
</evidence>
<proteinExistence type="inferred from homology"/>
<dbReference type="GO" id="GO:0003729">
    <property type="term" value="F:mRNA binding"/>
    <property type="evidence" value="ECO:0007669"/>
    <property type="project" value="TreeGrafter"/>
</dbReference>
<protein>
    <submittedName>
        <fullName evidence="6">Uncharacterized protein</fullName>
    </submittedName>
</protein>
<comment type="subcellular location">
    <subcellularLocation>
        <location evidence="1">Cytoplasm</location>
    </subcellularLocation>
</comment>
<evidence type="ECO:0000256" key="3">
    <source>
        <dbReference type="ARBA" id="ARBA00022490"/>
    </source>
</evidence>
<evidence type="ECO:0000256" key="4">
    <source>
        <dbReference type="ARBA" id="ARBA00022664"/>
    </source>
</evidence>
<dbReference type="GO" id="GO:0008047">
    <property type="term" value="F:enzyme activator activity"/>
    <property type="evidence" value="ECO:0007669"/>
    <property type="project" value="InterPro"/>
</dbReference>
<dbReference type="InterPro" id="IPR011993">
    <property type="entry name" value="PH-like_dom_sf"/>
</dbReference>
<dbReference type="PANTHER" id="PTHR16290">
    <property type="entry name" value="TRANSCRIPTION FACTOR SMIF DECAPPING ENZYME DCP1"/>
    <property type="match status" value="1"/>
</dbReference>
<evidence type="ECO:0000256" key="2">
    <source>
        <dbReference type="ARBA" id="ARBA00008778"/>
    </source>
</evidence>
<dbReference type="AlphaFoldDB" id="A0A915ETS5"/>
<dbReference type="Proteomes" id="UP000887574">
    <property type="component" value="Unplaced"/>
</dbReference>
<keyword evidence="3" id="KW-0963">Cytoplasm</keyword>
<comment type="similarity">
    <text evidence="2">Belongs to the DCP1 family.</text>
</comment>
<sequence length="162" mass="18736">MNSPQKKDIMKRILLSGLVSAQSKMPRVKKSEEQDSADRNLAAIKRIDPFADSLSCFTLRFRQEGSKWDKTGVEGPLFIYHRIDKPLHSIMIANRQSPNDFFQPLHTDVKLRHQSPYVYMYKKSGAIKALSFMGEDECKRIFEVLCQLCQQQKDPEKNEVPC</sequence>
<accession>A0A915ETS5</accession>
<evidence type="ECO:0000313" key="5">
    <source>
        <dbReference type="Proteomes" id="UP000887574"/>
    </source>
</evidence>
<name>A0A915ETS5_9BILA</name>
<dbReference type="PANTHER" id="PTHR16290:SF0">
    <property type="entry name" value="DECAPPING PROTEIN 1, ISOFORM A"/>
    <property type="match status" value="1"/>
</dbReference>
<dbReference type="WBParaSite" id="jg9440">
    <property type="protein sequence ID" value="jg9440"/>
    <property type="gene ID" value="jg9440"/>
</dbReference>
<dbReference type="InterPro" id="IPR010334">
    <property type="entry name" value="Dcp1"/>
</dbReference>
<dbReference type="GO" id="GO:0031087">
    <property type="term" value="P:deadenylation-independent decapping of nuclear-transcribed mRNA"/>
    <property type="evidence" value="ECO:0007669"/>
    <property type="project" value="TreeGrafter"/>
</dbReference>